<keyword evidence="2" id="KW-1185">Reference proteome</keyword>
<dbReference type="AlphaFoldDB" id="A0A4U1CSB3"/>
<proteinExistence type="predicted"/>
<dbReference type="Proteomes" id="UP000309488">
    <property type="component" value="Unassembled WGS sequence"/>
</dbReference>
<dbReference type="InterPro" id="IPR016155">
    <property type="entry name" value="Mopterin_synth/thiamin_S_b"/>
</dbReference>
<dbReference type="Gene3D" id="3.10.20.30">
    <property type="match status" value="1"/>
</dbReference>
<reference evidence="1 2" key="1">
    <citation type="submission" date="2019-04" db="EMBL/GenBank/DDBJ databases">
        <title>Pedobacter sp. RP-3-22 sp. nov., isolated from Arctic soil.</title>
        <authorList>
            <person name="Dahal R.H."/>
            <person name="Kim D.-U."/>
        </authorList>
    </citation>
    <scope>NUCLEOTIDE SEQUENCE [LARGE SCALE GENOMIC DNA]</scope>
    <source>
        <strain evidence="1 2">RP-3-22</strain>
    </source>
</reference>
<name>A0A4U1CSB3_9SPHI</name>
<dbReference type="Pfam" id="PF02597">
    <property type="entry name" value="ThiS"/>
    <property type="match status" value="1"/>
</dbReference>
<dbReference type="EMBL" id="SWBR01000002">
    <property type="protein sequence ID" value="TKC09915.1"/>
    <property type="molecule type" value="Genomic_DNA"/>
</dbReference>
<dbReference type="InterPro" id="IPR012675">
    <property type="entry name" value="Beta-grasp_dom_sf"/>
</dbReference>
<evidence type="ECO:0000313" key="1">
    <source>
        <dbReference type="EMBL" id="TKC09915.1"/>
    </source>
</evidence>
<dbReference type="InterPro" id="IPR003749">
    <property type="entry name" value="ThiS/MoaD-like"/>
</dbReference>
<organism evidence="1 2">
    <name type="scientific">Pedobacter polaris</name>
    <dbReference type="NCBI Taxonomy" id="2571273"/>
    <lineage>
        <taxon>Bacteria</taxon>
        <taxon>Pseudomonadati</taxon>
        <taxon>Bacteroidota</taxon>
        <taxon>Sphingobacteriia</taxon>
        <taxon>Sphingobacteriales</taxon>
        <taxon>Sphingobacteriaceae</taxon>
        <taxon>Pedobacter</taxon>
    </lineage>
</organism>
<protein>
    <submittedName>
        <fullName evidence="1">MoaD/ThiS family protein</fullName>
    </submittedName>
</protein>
<comment type="caution">
    <text evidence="1">The sequence shown here is derived from an EMBL/GenBank/DDBJ whole genome shotgun (WGS) entry which is preliminary data.</text>
</comment>
<accession>A0A4U1CSB3</accession>
<evidence type="ECO:0000313" key="2">
    <source>
        <dbReference type="Proteomes" id="UP000309488"/>
    </source>
</evidence>
<sequence length="77" mass="8487">MEIEIISFGKIAEFMANQRLTVDGIKTTAQLKDFLEQEFPPLAGIKYKLALNKTIIQETVELKSGDTVAIMPPFSGG</sequence>
<dbReference type="OrthoDB" id="1191081at2"/>
<dbReference type="RefSeq" id="WP_136839493.1">
    <property type="nucleotide sequence ID" value="NZ_SWBR01000002.1"/>
</dbReference>
<dbReference type="CDD" id="cd00754">
    <property type="entry name" value="Ubl_MoaD"/>
    <property type="match status" value="1"/>
</dbReference>
<gene>
    <name evidence="1" type="ORF">FA048_06795</name>
</gene>
<dbReference type="SUPFAM" id="SSF54285">
    <property type="entry name" value="MoaD/ThiS"/>
    <property type="match status" value="1"/>
</dbReference>